<dbReference type="Gene3D" id="3.30.300.10">
    <property type="match status" value="1"/>
</dbReference>
<dbReference type="GO" id="GO:0006730">
    <property type="term" value="P:one-carbon metabolic process"/>
    <property type="evidence" value="ECO:0007669"/>
    <property type="project" value="UniProtKB-KW"/>
</dbReference>
<evidence type="ECO:0000259" key="9">
    <source>
        <dbReference type="Pfam" id="PF02773"/>
    </source>
</evidence>
<dbReference type="EMBL" id="JASOIH010000194">
    <property type="protein sequence ID" value="MDK6900522.1"/>
    <property type="molecule type" value="Genomic_DNA"/>
</dbReference>
<evidence type="ECO:0000256" key="7">
    <source>
        <dbReference type="ARBA" id="ARBA00022958"/>
    </source>
</evidence>
<keyword evidence="3" id="KW-0479">Metal-binding</keyword>
<reference evidence="10" key="1">
    <citation type="submission" date="2023-05" db="EMBL/GenBank/DDBJ databases">
        <title>Cataloging the Phylogenetic Diversity of Human Bladder Bacteria.</title>
        <authorList>
            <person name="Du J."/>
        </authorList>
    </citation>
    <scope>NUCLEOTIDE SEQUENCE</scope>
    <source>
        <strain evidence="10">UMB8703</strain>
    </source>
</reference>
<evidence type="ECO:0000256" key="2">
    <source>
        <dbReference type="ARBA" id="ARBA00022679"/>
    </source>
</evidence>
<dbReference type="GO" id="GO:0005524">
    <property type="term" value="F:ATP binding"/>
    <property type="evidence" value="ECO:0007669"/>
    <property type="project" value="UniProtKB-KW"/>
</dbReference>
<name>A0AAW6Y0G6_STRAG</name>
<evidence type="ECO:0000256" key="6">
    <source>
        <dbReference type="ARBA" id="ARBA00022842"/>
    </source>
</evidence>
<dbReference type="InterPro" id="IPR022629">
    <property type="entry name" value="S-AdoMet_synt_central"/>
</dbReference>
<dbReference type="GO" id="GO:0006556">
    <property type="term" value="P:S-adenosylmethionine biosynthetic process"/>
    <property type="evidence" value="ECO:0007669"/>
    <property type="project" value="InterPro"/>
</dbReference>
<keyword evidence="6" id="KW-0460">Magnesium</keyword>
<protein>
    <submittedName>
        <fullName evidence="10">Methionine adenosyltransferase domain-containing protein</fullName>
    </submittedName>
</protein>
<evidence type="ECO:0000256" key="5">
    <source>
        <dbReference type="ARBA" id="ARBA00022840"/>
    </source>
</evidence>
<dbReference type="Pfam" id="PF02772">
    <property type="entry name" value="S-AdoMet_synt_M"/>
    <property type="match status" value="1"/>
</dbReference>
<dbReference type="InterPro" id="IPR022630">
    <property type="entry name" value="S-AdoMet_synt_C"/>
</dbReference>
<gene>
    <name evidence="10" type="ORF">QP229_11230</name>
</gene>
<evidence type="ECO:0000259" key="8">
    <source>
        <dbReference type="Pfam" id="PF02772"/>
    </source>
</evidence>
<keyword evidence="2" id="KW-0808">Transferase</keyword>
<keyword evidence="5" id="KW-0067">ATP-binding</keyword>
<evidence type="ECO:0000256" key="4">
    <source>
        <dbReference type="ARBA" id="ARBA00022741"/>
    </source>
</evidence>
<accession>A0AAW6Y0G6</accession>
<organism evidence="10 11">
    <name type="scientific">Streptococcus agalactiae</name>
    <dbReference type="NCBI Taxonomy" id="1311"/>
    <lineage>
        <taxon>Bacteria</taxon>
        <taxon>Bacillati</taxon>
        <taxon>Bacillota</taxon>
        <taxon>Bacilli</taxon>
        <taxon>Lactobacillales</taxon>
        <taxon>Streptococcaceae</taxon>
        <taxon>Streptococcus</taxon>
    </lineage>
</organism>
<evidence type="ECO:0000313" key="11">
    <source>
        <dbReference type="Proteomes" id="UP001230629"/>
    </source>
</evidence>
<dbReference type="InterPro" id="IPR002133">
    <property type="entry name" value="S-AdoMet_synthetase"/>
</dbReference>
<feature type="domain" description="S-adenosylmethionine synthetase central" evidence="8">
    <location>
        <begin position="5"/>
        <end position="77"/>
    </location>
</feature>
<keyword evidence="4" id="KW-0547">Nucleotide-binding</keyword>
<feature type="non-terminal residue" evidence="10">
    <location>
        <position position="1"/>
    </location>
</feature>
<dbReference type="InterPro" id="IPR022636">
    <property type="entry name" value="S-AdoMet_synthetase_sfam"/>
</dbReference>
<evidence type="ECO:0000256" key="1">
    <source>
        <dbReference type="ARBA" id="ARBA00022563"/>
    </source>
</evidence>
<proteinExistence type="predicted"/>
<feature type="non-terminal residue" evidence="10">
    <location>
        <position position="108"/>
    </location>
</feature>
<dbReference type="Proteomes" id="UP001230629">
    <property type="component" value="Unassembled WGS sequence"/>
</dbReference>
<dbReference type="Pfam" id="PF02773">
    <property type="entry name" value="S-AdoMet_synt_C"/>
    <property type="match status" value="1"/>
</dbReference>
<dbReference type="AlphaFoldDB" id="A0AAW6Y0G6"/>
<keyword evidence="1" id="KW-0554">One-carbon metabolism</keyword>
<dbReference type="SUPFAM" id="SSF55973">
    <property type="entry name" value="S-adenosylmethionine synthetase"/>
    <property type="match status" value="2"/>
</dbReference>
<evidence type="ECO:0000313" key="10">
    <source>
        <dbReference type="EMBL" id="MDK6900522.1"/>
    </source>
</evidence>
<dbReference type="PANTHER" id="PTHR11964">
    <property type="entry name" value="S-ADENOSYLMETHIONINE SYNTHETASE"/>
    <property type="match status" value="1"/>
</dbReference>
<dbReference type="GO" id="GO:0046872">
    <property type="term" value="F:metal ion binding"/>
    <property type="evidence" value="ECO:0007669"/>
    <property type="project" value="UniProtKB-KW"/>
</dbReference>
<dbReference type="GO" id="GO:0004478">
    <property type="term" value="F:methionine adenosyltransferase activity"/>
    <property type="evidence" value="ECO:0007669"/>
    <property type="project" value="InterPro"/>
</dbReference>
<comment type="caution">
    <text evidence="10">The sequence shown here is derived from an EMBL/GenBank/DDBJ whole genome shotgun (WGS) entry which is preliminary data.</text>
</comment>
<sequence>TITGIFSDGKAQVSVRYDEVGKPLSIETVVVSVQHDKFKDFEVLRREITSLIVGPACQPYLPVDADTVVLINPSGRFVEGGPKADTGLTGRKLMVDTYGGLAGHGGGA</sequence>
<feature type="domain" description="S-adenosylmethionine synthetase C-terminal" evidence="9">
    <location>
        <begin position="80"/>
        <end position="108"/>
    </location>
</feature>
<keyword evidence="7" id="KW-0630">Potassium</keyword>
<evidence type="ECO:0000256" key="3">
    <source>
        <dbReference type="ARBA" id="ARBA00022723"/>
    </source>
</evidence>